<evidence type="ECO:0000313" key="8">
    <source>
        <dbReference type="EMBL" id="ANL88534.1"/>
    </source>
</evidence>
<sequence>MGQSKNGSWFMAATLFCVAAAAAAIGWALRPRQDRAYPAVLGAVVQLPPPPDRATEKKPGIWFASAAILCVFAIGAVIGWARHPRQYRADPPVTSALDQFRLMPDKIGGTPPDVYFALDKPYESTAYDLSQGKRLYSWFGCPICHGDGRGGTGPSFLDGWWLYGSEMVSVVASIRDGRPHGMPSFANKMTSDQIWQLAGYVRTIGAYSAPYTAPSRNDDKHTRPAENRAPAASHFEEGPAGVRSDRGVRP</sequence>
<evidence type="ECO:0000256" key="1">
    <source>
        <dbReference type="ARBA" id="ARBA00022617"/>
    </source>
</evidence>
<accession>A0ABM6CJS3</accession>
<geneLocation type="plasmid" evidence="8 9">
    <name>pRphaN771e</name>
</geneLocation>
<name>A0ABM6CJS3_9HYPH</name>
<evidence type="ECO:0000256" key="2">
    <source>
        <dbReference type="ARBA" id="ARBA00022723"/>
    </source>
</evidence>
<organism evidence="8 9">
    <name type="scientific">Rhizobium phaseoli</name>
    <dbReference type="NCBI Taxonomy" id="396"/>
    <lineage>
        <taxon>Bacteria</taxon>
        <taxon>Pseudomonadati</taxon>
        <taxon>Pseudomonadota</taxon>
        <taxon>Alphaproteobacteria</taxon>
        <taxon>Hyphomicrobiales</taxon>
        <taxon>Rhizobiaceae</taxon>
        <taxon>Rhizobium/Agrobacterium group</taxon>
        <taxon>Rhizobium</taxon>
    </lineage>
</organism>
<feature type="region of interest" description="Disordered" evidence="5">
    <location>
        <begin position="211"/>
        <end position="250"/>
    </location>
</feature>
<dbReference type="EMBL" id="CP013573">
    <property type="protein sequence ID" value="ANL88534.1"/>
    <property type="molecule type" value="Genomic_DNA"/>
</dbReference>
<keyword evidence="8" id="KW-0614">Plasmid</keyword>
<dbReference type="PROSITE" id="PS51007">
    <property type="entry name" value="CYTC"/>
    <property type="match status" value="1"/>
</dbReference>
<evidence type="ECO:0000259" key="7">
    <source>
        <dbReference type="PROSITE" id="PS51007"/>
    </source>
</evidence>
<keyword evidence="6" id="KW-1133">Transmembrane helix</keyword>
<dbReference type="Gene3D" id="1.10.760.10">
    <property type="entry name" value="Cytochrome c-like domain"/>
    <property type="match status" value="1"/>
</dbReference>
<dbReference type="Pfam" id="PF13442">
    <property type="entry name" value="Cytochrome_CBB3"/>
    <property type="match status" value="1"/>
</dbReference>
<dbReference type="SUPFAM" id="SSF46626">
    <property type="entry name" value="Cytochrome c"/>
    <property type="match status" value="1"/>
</dbReference>
<reference evidence="8 9" key="1">
    <citation type="submission" date="2015-11" db="EMBL/GenBank/DDBJ databases">
        <title>The limits of bacterial species coexistence and the symbiotic plasmid transference in sympatric Rhizobium populations.</title>
        <authorList>
            <person name="Perez-Carrascal O.M."/>
            <person name="VanInsberghe D."/>
            <person name="Juarez S."/>
            <person name="Polz M.F."/>
            <person name="Vinuesa P."/>
            <person name="Gonzalez V."/>
        </authorList>
    </citation>
    <scope>NUCLEOTIDE SEQUENCE [LARGE SCALE GENOMIC DNA]</scope>
    <source>
        <strain evidence="8 9">N771</strain>
        <plasmid evidence="8 9">pRphaN771e</plasmid>
    </source>
</reference>
<evidence type="ECO:0000256" key="6">
    <source>
        <dbReference type="SAM" id="Phobius"/>
    </source>
</evidence>
<gene>
    <name evidence="8" type="ORF">AMC81_PE00287</name>
</gene>
<dbReference type="InterPro" id="IPR036909">
    <property type="entry name" value="Cyt_c-like_dom_sf"/>
</dbReference>
<keyword evidence="9" id="KW-1185">Reference proteome</keyword>
<keyword evidence="1 4" id="KW-0349">Heme</keyword>
<dbReference type="Proteomes" id="UP000078551">
    <property type="component" value="Plasmid pRphaN771e"/>
</dbReference>
<evidence type="ECO:0000313" key="9">
    <source>
        <dbReference type="Proteomes" id="UP000078551"/>
    </source>
</evidence>
<keyword evidence="6" id="KW-0812">Transmembrane</keyword>
<keyword evidence="2 4" id="KW-0479">Metal-binding</keyword>
<evidence type="ECO:0000256" key="5">
    <source>
        <dbReference type="SAM" id="MobiDB-lite"/>
    </source>
</evidence>
<dbReference type="InterPro" id="IPR009056">
    <property type="entry name" value="Cyt_c-like_dom"/>
</dbReference>
<keyword evidence="3 4" id="KW-0408">Iron</keyword>
<feature type="transmembrane region" description="Helical" evidence="6">
    <location>
        <begin position="60"/>
        <end position="81"/>
    </location>
</feature>
<proteinExistence type="predicted"/>
<feature type="domain" description="Cytochrome c" evidence="7">
    <location>
        <begin position="127"/>
        <end position="205"/>
    </location>
</feature>
<evidence type="ECO:0000256" key="3">
    <source>
        <dbReference type="ARBA" id="ARBA00023004"/>
    </source>
</evidence>
<protein>
    <submittedName>
        <fullName evidence="8">Cytochrome-c domain-containing protein</fullName>
    </submittedName>
</protein>
<feature type="compositionally biased region" description="Basic and acidic residues" evidence="5">
    <location>
        <begin position="216"/>
        <end position="226"/>
    </location>
</feature>
<keyword evidence="6" id="KW-0472">Membrane</keyword>
<evidence type="ECO:0000256" key="4">
    <source>
        <dbReference type="PROSITE-ProRule" id="PRU00433"/>
    </source>
</evidence>